<dbReference type="KEGG" id="vg:5659548"/>
<organismHost>
    <name type="scientific">Chlorella</name>
    <dbReference type="NCBI Taxonomy" id="3071"/>
</organismHost>
<reference evidence="1 2" key="1">
    <citation type="journal article" date="2007" name="Virology">
        <title>Sequence and annotation of the 369-kb NY-2A and the 345-kb AR158 viruses that infect Chlorella NC64A.</title>
        <authorList>
            <person name="Fitzgerald L.A."/>
            <person name="Graves M.V."/>
            <person name="Li X."/>
            <person name="Feldblyum T."/>
            <person name="Nierman W.C."/>
            <person name="Van Etten J.L."/>
        </authorList>
    </citation>
    <scope>NUCLEOTIDE SEQUENCE [LARGE SCALE GENOMIC DNA]</scope>
    <source>
        <strain evidence="1 2">NY-2A</strain>
    </source>
</reference>
<gene>
    <name evidence="1" type="primary">b144L</name>
    <name evidence="1" type="ORF">NY2A_b144L</name>
</gene>
<dbReference type="GeneID" id="5659548"/>
<sequence length="80" mass="9313">MRDDLCVRLTVEHVSKVGEIFSDLLIVFDDTIVNHRNTSLMSSDSARNMRMSVHHRWNSGRAPSRVSDAHRRRFGDRFLT</sequence>
<dbReference type="Proteomes" id="UP000202419">
    <property type="component" value="Segment"/>
</dbReference>
<name>A7IW19_PBCVN</name>
<accession>A7IW19</accession>
<evidence type="ECO:0000313" key="2">
    <source>
        <dbReference type="Proteomes" id="UP000202419"/>
    </source>
</evidence>
<dbReference type="EMBL" id="DQ491002">
    <property type="protein sequence ID" value="ABT14543.1"/>
    <property type="molecule type" value="Genomic_DNA"/>
</dbReference>
<proteinExistence type="predicted"/>
<protein>
    <submittedName>
        <fullName evidence="1">Uncharacterized protein b144L</fullName>
    </submittedName>
</protein>
<dbReference type="OrthoDB" id="39005at10239"/>
<keyword evidence="2" id="KW-1185">Reference proteome</keyword>
<dbReference type="RefSeq" id="YP_001497340.1">
    <property type="nucleotide sequence ID" value="NC_009898.1"/>
</dbReference>
<evidence type="ECO:0000313" key="1">
    <source>
        <dbReference type="EMBL" id="ABT14543.1"/>
    </source>
</evidence>
<organism evidence="1 2">
    <name type="scientific">Paramecium bursaria Chlorella virus NY2A</name>
    <name type="common">PBCV-NY2A</name>
    <dbReference type="NCBI Taxonomy" id="46021"/>
    <lineage>
        <taxon>Viruses</taxon>
        <taxon>Varidnaviria</taxon>
        <taxon>Bamfordvirae</taxon>
        <taxon>Nucleocytoviricota</taxon>
        <taxon>Megaviricetes</taxon>
        <taxon>Algavirales</taxon>
        <taxon>Phycodnaviridae</taxon>
        <taxon>Chlorovirus</taxon>
        <taxon>Chlorovirus americanus</taxon>
    </lineage>
</organism>